<dbReference type="PROSITE" id="PS50096">
    <property type="entry name" value="IQ"/>
    <property type="match status" value="1"/>
</dbReference>
<feature type="non-terminal residue" evidence="2">
    <location>
        <position position="1"/>
    </location>
</feature>
<dbReference type="Proteomes" id="UP000053760">
    <property type="component" value="Unassembled WGS sequence"/>
</dbReference>
<evidence type="ECO:0000313" key="3">
    <source>
        <dbReference type="Proteomes" id="UP000053760"/>
    </source>
</evidence>
<dbReference type="PANTHER" id="PTHR16049">
    <property type="entry name" value="IQ DOMAIN-CONTAINING PROTEIN C"/>
    <property type="match status" value="1"/>
</dbReference>
<organism evidence="2 3">
    <name type="scientific">Cuculus canorus</name>
    <name type="common">Common cuckoo</name>
    <dbReference type="NCBI Taxonomy" id="55661"/>
    <lineage>
        <taxon>Eukaryota</taxon>
        <taxon>Metazoa</taxon>
        <taxon>Chordata</taxon>
        <taxon>Craniata</taxon>
        <taxon>Vertebrata</taxon>
        <taxon>Euteleostomi</taxon>
        <taxon>Archelosauria</taxon>
        <taxon>Archosauria</taxon>
        <taxon>Dinosauria</taxon>
        <taxon>Saurischia</taxon>
        <taxon>Theropoda</taxon>
        <taxon>Coelurosauria</taxon>
        <taxon>Aves</taxon>
        <taxon>Neognathae</taxon>
        <taxon>Neoaves</taxon>
        <taxon>Otidimorphae</taxon>
        <taxon>Cuculiformes</taxon>
        <taxon>Cuculidae</taxon>
        <taxon>Cuculus</taxon>
    </lineage>
</organism>
<proteinExistence type="predicted"/>
<feature type="region of interest" description="Disordered" evidence="1">
    <location>
        <begin position="118"/>
        <end position="139"/>
    </location>
</feature>
<dbReference type="PANTHER" id="PTHR16049:SF8">
    <property type="entry name" value="IQ DOMAIN-CONTAINING PROTEIN C"/>
    <property type="match status" value="1"/>
</dbReference>
<keyword evidence="3" id="KW-1185">Reference proteome</keyword>
<dbReference type="EMBL" id="KL447759">
    <property type="protein sequence ID" value="KFO76874.1"/>
    <property type="molecule type" value="Genomic_DNA"/>
</dbReference>
<accession>A0A091G6W3</accession>
<feature type="region of interest" description="Disordered" evidence="1">
    <location>
        <begin position="48"/>
        <end position="103"/>
    </location>
</feature>
<dbReference type="InterPro" id="IPR042506">
    <property type="entry name" value="IQCC"/>
</dbReference>
<reference evidence="2 3" key="1">
    <citation type="submission" date="2014-04" db="EMBL/GenBank/DDBJ databases">
        <title>Genome evolution of avian class.</title>
        <authorList>
            <person name="Zhang G."/>
            <person name="Li C."/>
        </authorList>
    </citation>
    <scope>NUCLEOTIDE SEQUENCE [LARGE SCALE GENOMIC DNA]</scope>
    <source>
        <strain evidence="2">BGI_N303</strain>
    </source>
</reference>
<protein>
    <submittedName>
        <fullName evidence="2">IQ domain-containing protein C</fullName>
    </submittedName>
</protein>
<gene>
    <name evidence="2" type="ORF">N303_12682</name>
</gene>
<evidence type="ECO:0000256" key="1">
    <source>
        <dbReference type="SAM" id="MobiDB-lite"/>
    </source>
</evidence>
<feature type="compositionally biased region" description="Basic and acidic residues" evidence="1">
    <location>
        <begin position="120"/>
        <end position="129"/>
    </location>
</feature>
<dbReference type="STRING" id="55661.A0A091G6W3"/>
<evidence type="ECO:0000313" key="2">
    <source>
        <dbReference type="EMBL" id="KFO76874.1"/>
    </source>
</evidence>
<dbReference type="AlphaFoldDB" id="A0A091G6W3"/>
<feature type="non-terminal residue" evidence="2">
    <location>
        <position position="197"/>
    </location>
</feature>
<name>A0A091G6W3_CUCCA</name>
<sequence>VRGFLLRKRFRSVRAEYEEVVREIEGDLSRLRWRGQFLPRPVFLPEEPAHGMHSAPLEAAPRDGAGTEKPPEEPDASEPEQDSGCSGIKAPAQPQSGNGLSCAGGGAAVIPPPLGAGADKCADEGHGASEEAWQDNSSVSSVWDSELLEAESHGDCQEILFEDMEELPRTRAGLQAYRKHLVMELLWLQQAIASREN</sequence>